<keyword evidence="7 15" id="KW-0479">Metal-binding</keyword>
<dbReference type="InterPro" id="IPR036163">
    <property type="entry name" value="HMA_dom_sf"/>
</dbReference>
<dbReference type="PRINTS" id="PR00119">
    <property type="entry name" value="CATATPASE"/>
</dbReference>
<evidence type="ECO:0000256" key="8">
    <source>
        <dbReference type="ARBA" id="ARBA00022741"/>
    </source>
</evidence>
<feature type="domain" description="HMA" evidence="16">
    <location>
        <begin position="90"/>
        <end position="156"/>
    </location>
</feature>
<dbReference type="Gene3D" id="3.30.70.100">
    <property type="match status" value="1"/>
</dbReference>
<reference evidence="17" key="1">
    <citation type="submission" date="2018-01" db="EMBL/GenBank/DDBJ databases">
        <title>Genomic characterization of Leptospira inadai serogroup Lyme isolated from captured rat in Brazil and comparative analysis with human reference strain.</title>
        <authorList>
            <person name="Moreno L.Z."/>
            <person name="Loureiro A.P."/>
            <person name="Miraglia F."/>
            <person name="Kremer F.S."/>
            <person name="Eslabao M.R."/>
            <person name="Dellagostin O.A."/>
            <person name="Lilenbaum W."/>
            <person name="Moreno A.M."/>
        </authorList>
    </citation>
    <scope>NUCLEOTIDE SEQUENCE [LARGE SCALE GENOMIC DNA]</scope>
    <source>
        <strain evidence="17">M34/99</strain>
    </source>
</reference>
<dbReference type="Gene3D" id="3.40.50.1000">
    <property type="entry name" value="HAD superfamily/HAD-like"/>
    <property type="match status" value="1"/>
</dbReference>
<dbReference type="NCBIfam" id="TIGR01494">
    <property type="entry name" value="ATPase_P-type"/>
    <property type="match status" value="2"/>
</dbReference>
<dbReference type="InterPro" id="IPR001757">
    <property type="entry name" value="P_typ_ATPase"/>
</dbReference>
<dbReference type="InterPro" id="IPR021993">
    <property type="entry name" value="ATPase-cat-bd"/>
</dbReference>
<evidence type="ECO:0000259" key="16">
    <source>
        <dbReference type="PROSITE" id="PS50846"/>
    </source>
</evidence>
<evidence type="ECO:0000256" key="14">
    <source>
        <dbReference type="ARBA" id="ARBA00023136"/>
    </source>
</evidence>
<feature type="transmembrane region" description="Helical" evidence="15">
    <location>
        <begin position="757"/>
        <end position="776"/>
    </location>
</feature>
<keyword evidence="4 15" id="KW-1003">Cell membrane</keyword>
<evidence type="ECO:0000256" key="12">
    <source>
        <dbReference type="ARBA" id="ARBA00022989"/>
    </source>
</evidence>
<dbReference type="InterPro" id="IPR008250">
    <property type="entry name" value="ATPase_P-typ_transduc_dom_A_sf"/>
</dbReference>
<keyword evidence="13" id="KW-0406">Ion transport</keyword>
<gene>
    <name evidence="17" type="ORF">BES34_011555</name>
</gene>
<comment type="similarity">
    <text evidence="2 15">Belongs to the cation transport ATPase (P-type) (TC 3.A.3) family. Type IB subfamily.</text>
</comment>
<dbReference type="Pfam" id="PF00702">
    <property type="entry name" value="Hydrolase"/>
    <property type="match status" value="1"/>
</dbReference>
<evidence type="ECO:0000256" key="13">
    <source>
        <dbReference type="ARBA" id="ARBA00023065"/>
    </source>
</evidence>
<dbReference type="Pfam" id="PF00403">
    <property type="entry name" value="HMA"/>
    <property type="match status" value="1"/>
</dbReference>
<evidence type="ECO:0000256" key="6">
    <source>
        <dbReference type="ARBA" id="ARBA00022692"/>
    </source>
</evidence>
<keyword evidence="11" id="KW-1278">Translocase</keyword>
<dbReference type="SUPFAM" id="SSF56784">
    <property type="entry name" value="HAD-like"/>
    <property type="match status" value="1"/>
</dbReference>
<dbReference type="InterPro" id="IPR018303">
    <property type="entry name" value="ATPase_P-typ_P_site"/>
</dbReference>
<dbReference type="PANTHER" id="PTHR43520:SF5">
    <property type="entry name" value="CATION-TRANSPORTING P-TYPE ATPASE-RELATED"/>
    <property type="match status" value="1"/>
</dbReference>
<organism evidence="17 18">
    <name type="scientific">Leptospira inadai serovar Lyme</name>
    <dbReference type="NCBI Taxonomy" id="293084"/>
    <lineage>
        <taxon>Bacteria</taxon>
        <taxon>Pseudomonadati</taxon>
        <taxon>Spirochaetota</taxon>
        <taxon>Spirochaetia</taxon>
        <taxon>Leptospirales</taxon>
        <taxon>Leptospiraceae</taxon>
        <taxon>Leptospira</taxon>
    </lineage>
</organism>
<sequence>MTEYCYHCNSPIGKHLIEKKILGVDRHYCCNGCAELSSLLLGSELGRFYEIRGGQKLDPVGDIPEIAGDTRLETESVYKEYVENPEPGKSIVRISVGGIHCSACIWLIETALSKLPGVFSARMNFATSRLSVEFDRNRLDLTSLFSSIRKLGYTPSLYSPYKSEAQVEKPFKDLALRMAVAGFCWGNIMLFSAGLYAGYFEGMDLGIKKLFHYVSWILATPVYLFSGYPFWKGALESWKRGFLSMDTLLFLGVSMAYFYSVYVTISDKGEVYFDSVCTIYFFILLGKYLEAHIRYKASAKVGELLSFLPEEYEVERGGDWKKVPTSLIDAGDKVKLLSGSKAPVDGKLDSADAYFDESVITGESRPVHKTKGDSIRAGSLCLSSGIYFYATGTSSQSTLAQIGRLLEESLLTKPKLQRTTDRLASIFVKVVLFVAMITFAYWWKTVSLEVAILNTISVLIVACPCALGLSVPAALVVSHLLQSQAGILVKNPESVETLAKADRIVFDKTGTLTTGKLELVEEKILGPEEPFEYRNLAYALEVNSSHPLARSLVRALEAQTSIKTKGTSLPNGFFWKDLKEISGGGIEAKRAGENGTVYRIGSKGFTSEIGSVNDGWIYLSKDRHPIAAWKFGDTPRPDAKASISLLKATIPNLELLSGDSPEKVEALAAELGILEYTGNLSPSDKRQRIIDAQRKGETVVMVGDGINDSACIAQANLGISMGIGSDLSLDRSDLILVQNRLDALPKAVSISKSTRRIILQNIILSLTYNSIMIPIAAFGCMLPVICAGFMTLSSITVVLNSISLRRRVSL</sequence>
<evidence type="ECO:0000256" key="1">
    <source>
        <dbReference type="ARBA" id="ARBA00004651"/>
    </source>
</evidence>
<comment type="subcellular location">
    <subcellularLocation>
        <location evidence="1">Cell membrane</location>
        <topology evidence="1">Multi-pass membrane protein</topology>
    </subcellularLocation>
</comment>
<dbReference type="InterPro" id="IPR023298">
    <property type="entry name" value="ATPase_P-typ_TM_dom_sf"/>
</dbReference>
<feature type="transmembrane region" description="Helical" evidence="15">
    <location>
        <begin position="243"/>
        <end position="265"/>
    </location>
</feature>
<keyword evidence="18" id="KW-1185">Reference proteome</keyword>
<dbReference type="InterPro" id="IPR036412">
    <property type="entry name" value="HAD-like_sf"/>
</dbReference>
<evidence type="ECO:0000256" key="11">
    <source>
        <dbReference type="ARBA" id="ARBA00022967"/>
    </source>
</evidence>
<keyword evidence="12 15" id="KW-1133">Transmembrane helix</keyword>
<dbReference type="Pfam" id="PF00122">
    <property type="entry name" value="E1-E2_ATPase"/>
    <property type="match status" value="1"/>
</dbReference>
<evidence type="ECO:0000313" key="18">
    <source>
        <dbReference type="Proteomes" id="UP000094669"/>
    </source>
</evidence>
<dbReference type="PROSITE" id="PS50846">
    <property type="entry name" value="HMA_2"/>
    <property type="match status" value="1"/>
</dbReference>
<evidence type="ECO:0000256" key="4">
    <source>
        <dbReference type="ARBA" id="ARBA00022475"/>
    </source>
</evidence>
<evidence type="ECO:0000256" key="10">
    <source>
        <dbReference type="ARBA" id="ARBA00022842"/>
    </source>
</evidence>
<proteinExistence type="inferred from homology"/>
<evidence type="ECO:0000256" key="15">
    <source>
        <dbReference type="RuleBase" id="RU362081"/>
    </source>
</evidence>
<feature type="transmembrane region" description="Helical" evidence="15">
    <location>
        <begin position="210"/>
        <end position="231"/>
    </location>
</feature>
<dbReference type="CDD" id="cd02079">
    <property type="entry name" value="P-type_ATPase_HM"/>
    <property type="match status" value="1"/>
</dbReference>
<evidence type="ECO:0000256" key="5">
    <source>
        <dbReference type="ARBA" id="ARBA00022553"/>
    </source>
</evidence>
<evidence type="ECO:0000313" key="17">
    <source>
        <dbReference type="EMBL" id="PNV74898.1"/>
    </source>
</evidence>
<keyword evidence="5" id="KW-0597">Phosphoprotein</keyword>
<dbReference type="Pfam" id="PF12156">
    <property type="entry name" value="ATPase-cat_bd"/>
    <property type="match status" value="1"/>
</dbReference>
<keyword evidence="3" id="KW-0813">Transport</keyword>
<dbReference type="PANTHER" id="PTHR43520">
    <property type="entry name" value="ATP7, ISOFORM B"/>
    <property type="match status" value="1"/>
</dbReference>
<keyword evidence="8 15" id="KW-0547">Nucleotide-binding</keyword>
<dbReference type="InterPro" id="IPR006121">
    <property type="entry name" value="HMA_dom"/>
</dbReference>
<dbReference type="SUPFAM" id="SSF81653">
    <property type="entry name" value="Calcium ATPase, transduction domain A"/>
    <property type="match status" value="1"/>
</dbReference>
<dbReference type="InterPro" id="IPR023214">
    <property type="entry name" value="HAD_sf"/>
</dbReference>
<dbReference type="SUPFAM" id="SSF55008">
    <property type="entry name" value="HMA, heavy metal-associated domain"/>
    <property type="match status" value="1"/>
</dbReference>
<dbReference type="PRINTS" id="PR00943">
    <property type="entry name" value="CUATPASE"/>
</dbReference>
<dbReference type="InterPro" id="IPR027256">
    <property type="entry name" value="P-typ_ATPase_IB"/>
</dbReference>
<dbReference type="SUPFAM" id="SSF81665">
    <property type="entry name" value="Calcium ATPase, transmembrane domain M"/>
    <property type="match status" value="1"/>
</dbReference>
<dbReference type="InterPro" id="IPR023299">
    <property type="entry name" value="ATPase_P-typ_cyto_dom_N"/>
</dbReference>
<keyword evidence="9 15" id="KW-0067">ATP-binding</keyword>
<keyword evidence="14 15" id="KW-0472">Membrane</keyword>
<protein>
    <submittedName>
        <fullName evidence="17">Heavy metal translocating P-type ATPase</fullName>
    </submittedName>
</protein>
<feature type="transmembrane region" description="Helical" evidence="15">
    <location>
        <begin position="423"/>
        <end position="443"/>
    </location>
</feature>
<feature type="transmembrane region" description="Helical" evidence="15">
    <location>
        <begin position="782"/>
        <end position="802"/>
    </location>
</feature>
<dbReference type="Gene3D" id="2.70.150.10">
    <property type="entry name" value="Calcium-transporting ATPase, cytoplasmic transduction domain A"/>
    <property type="match status" value="1"/>
</dbReference>
<accession>A0ABX4YHZ7</accession>
<dbReference type="CDD" id="cd00371">
    <property type="entry name" value="HMA"/>
    <property type="match status" value="1"/>
</dbReference>
<evidence type="ECO:0000256" key="7">
    <source>
        <dbReference type="ARBA" id="ARBA00022723"/>
    </source>
</evidence>
<keyword evidence="6 15" id="KW-0812">Transmembrane</keyword>
<evidence type="ECO:0000256" key="2">
    <source>
        <dbReference type="ARBA" id="ARBA00006024"/>
    </source>
</evidence>
<feature type="transmembrane region" description="Helical" evidence="15">
    <location>
        <begin position="455"/>
        <end position="481"/>
    </location>
</feature>
<name>A0ABX4YHZ7_9LEPT</name>
<dbReference type="RefSeq" id="WP_039935056.1">
    <property type="nucleotide sequence ID" value="NZ_MCRM02000010.1"/>
</dbReference>
<dbReference type="Proteomes" id="UP000094669">
    <property type="component" value="Unassembled WGS sequence"/>
</dbReference>
<comment type="caution">
    <text evidence="17">The sequence shown here is derived from an EMBL/GenBank/DDBJ whole genome shotgun (WGS) entry which is preliminary data.</text>
</comment>
<evidence type="ECO:0000256" key="3">
    <source>
        <dbReference type="ARBA" id="ARBA00022448"/>
    </source>
</evidence>
<dbReference type="Gene3D" id="3.40.1110.10">
    <property type="entry name" value="Calcium-transporting ATPase, cytoplasmic domain N"/>
    <property type="match status" value="1"/>
</dbReference>
<dbReference type="InterPro" id="IPR059000">
    <property type="entry name" value="ATPase_P-type_domA"/>
</dbReference>
<feature type="transmembrane region" description="Helical" evidence="15">
    <location>
        <begin position="174"/>
        <end position="198"/>
    </location>
</feature>
<dbReference type="NCBIfam" id="TIGR01525">
    <property type="entry name" value="ATPase-IB_hvy"/>
    <property type="match status" value="1"/>
</dbReference>
<dbReference type="EMBL" id="MCRM02000010">
    <property type="protein sequence ID" value="PNV74898.1"/>
    <property type="molecule type" value="Genomic_DNA"/>
</dbReference>
<evidence type="ECO:0000256" key="9">
    <source>
        <dbReference type="ARBA" id="ARBA00022840"/>
    </source>
</evidence>
<keyword evidence="10" id="KW-0460">Magnesium</keyword>
<dbReference type="PROSITE" id="PS00154">
    <property type="entry name" value="ATPASE_E1_E2"/>
    <property type="match status" value="1"/>
</dbReference>